<keyword evidence="1" id="KW-1133">Transmembrane helix</keyword>
<protein>
    <recommendedName>
        <fullName evidence="4">Transmembrane protein</fullName>
    </recommendedName>
</protein>
<dbReference type="RefSeq" id="WP_025250735.1">
    <property type="nucleotide sequence ID" value="NZ_CP006934.1"/>
</dbReference>
<reference evidence="2 3" key="1">
    <citation type="journal article" date="2014" name="Genome Biol. Evol.">
        <title>Molecular evolution of the substrate utilization strategies and putative virulence factors in mosquito-associated Spiroplasma species.</title>
        <authorList>
            <person name="Chang T.H."/>
            <person name="Lo W.S."/>
            <person name="Ku C."/>
            <person name="Chen L.L."/>
            <person name="Kuo C.H."/>
        </authorList>
    </citation>
    <scope>NUCLEOTIDE SEQUENCE [LARGE SCALE GENOMIC DNA]</scope>
    <source>
        <strain evidence="2">Ar-1343</strain>
    </source>
</reference>
<name>W6AIR7_9MOLU</name>
<dbReference type="PATRIC" id="fig|1276257.3.peg.192"/>
<keyword evidence="3" id="KW-1185">Reference proteome</keyword>
<proteinExistence type="predicted"/>
<keyword evidence="1" id="KW-0472">Membrane</keyword>
<evidence type="ECO:0000313" key="3">
    <source>
        <dbReference type="Proteomes" id="UP000019265"/>
    </source>
</evidence>
<evidence type="ECO:0008006" key="4">
    <source>
        <dbReference type="Google" id="ProtNLM"/>
    </source>
</evidence>
<evidence type="ECO:0000256" key="1">
    <source>
        <dbReference type="SAM" id="Phobius"/>
    </source>
</evidence>
<feature type="transmembrane region" description="Helical" evidence="1">
    <location>
        <begin position="12"/>
        <end position="38"/>
    </location>
</feature>
<feature type="transmembrane region" description="Helical" evidence="1">
    <location>
        <begin position="44"/>
        <end position="68"/>
    </location>
</feature>
<accession>W6AIR7</accession>
<sequence length="131" mass="14650">MKVKYYKKARICNFVFIGIIAALYGFFGGYSAVLTIILLSYQSFWAGVTFTYFCFATGIAILLLVMPITIEIYLKKDIKNQNFPGHKNIAYMAMAFCPILGIITGIFILEGDKIIEGDNNPPVDNEAQTLN</sequence>
<keyword evidence="1" id="KW-0812">Transmembrane</keyword>
<dbReference type="KEGG" id="ssab:SSABA_v1c01870"/>
<dbReference type="EMBL" id="CP006934">
    <property type="protein sequence ID" value="AHI53599.1"/>
    <property type="molecule type" value="Genomic_DNA"/>
</dbReference>
<dbReference type="HOGENOM" id="CLU_1926253_0_0_14"/>
<organism evidence="2 3">
    <name type="scientific">Spiroplasma sabaudiense Ar-1343</name>
    <dbReference type="NCBI Taxonomy" id="1276257"/>
    <lineage>
        <taxon>Bacteria</taxon>
        <taxon>Bacillati</taxon>
        <taxon>Mycoplasmatota</taxon>
        <taxon>Mollicutes</taxon>
        <taxon>Entomoplasmatales</taxon>
        <taxon>Spiroplasmataceae</taxon>
        <taxon>Spiroplasma</taxon>
    </lineage>
</organism>
<gene>
    <name evidence="2" type="ORF">SSABA_v1c01870</name>
</gene>
<dbReference type="STRING" id="1276257.SSABA_v1c01870"/>
<evidence type="ECO:0000313" key="2">
    <source>
        <dbReference type="EMBL" id="AHI53599.1"/>
    </source>
</evidence>
<dbReference type="AlphaFoldDB" id="W6AIR7"/>
<feature type="transmembrane region" description="Helical" evidence="1">
    <location>
        <begin position="89"/>
        <end position="109"/>
    </location>
</feature>
<dbReference type="Proteomes" id="UP000019265">
    <property type="component" value="Chromosome"/>
</dbReference>